<dbReference type="PANTHER" id="PTHR39203:SF1">
    <property type="entry name" value="CYTOPLASMIC PROTEIN"/>
    <property type="match status" value="1"/>
</dbReference>
<dbReference type="InterPro" id="IPR007374">
    <property type="entry name" value="ASCH_domain"/>
</dbReference>
<dbReference type="RefSeq" id="WP_227564577.1">
    <property type="nucleotide sequence ID" value="NZ_CP101989.1"/>
</dbReference>
<organism evidence="2 3">
    <name type="scientific">Cellulomonas wangsupingiae</name>
    <dbReference type="NCBI Taxonomy" id="2968085"/>
    <lineage>
        <taxon>Bacteria</taxon>
        <taxon>Bacillati</taxon>
        <taxon>Actinomycetota</taxon>
        <taxon>Actinomycetes</taxon>
        <taxon>Micrococcales</taxon>
        <taxon>Cellulomonadaceae</taxon>
        <taxon>Cellulomonas</taxon>
    </lineage>
</organism>
<dbReference type="Pfam" id="PF04266">
    <property type="entry name" value="ASCH"/>
    <property type="match status" value="1"/>
</dbReference>
<proteinExistence type="predicted"/>
<gene>
    <name evidence="2" type="ORF">NP075_05900</name>
</gene>
<protein>
    <submittedName>
        <fullName evidence="2">ASCH domain-containing protein</fullName>
    </submittedName>
</protein>
<dbReference type="SMART" id="SM01022">
    <property type="entry name" value="ASCH"/>
    <property type="match status" value="1"/>
</dbReference>
<dbReference type="EMBL" id="CP101989">
    <property type="protein sequence ID" value="UUI66248.1"/>
    <property type="molecule type" value="Genomic_DNA"/>
</dbReference>
<dbReference type="InterPro" id="IPR009326">
    <property type="entry name" value="DUF984"/>
</dbReference>
<dbReference type="SUPFAM" id="SSF88697">
    <property type="entry name" value="PUA domain-like"/>
    <property type="match status" value="1"/>
</dbReference>
<keyword evidence="3" id="KW-1185">Reference proteome</keyword>
<dbReference type="InterPro" id="IPR015947">
    <property type="entry name" value="PUA-like_sf"/>
</dbReference>
<sequence>MTEQQQPTARAEAGTQDTRIADFWDAARGHLGWGKLDTVMGESVDGAVAPPAWSFGDDARLADELLDLVLQGRKTGTSTALAEFQATDEPLPRVGDVSIVLDSAGDPRALLRTTEVAVVPFDQVGAEHAAAEGEDDLSLESWRHQHEVYWRRLLGDAGFSPTMDVVTERFELVYPTDGPTPPVD</sequence>
<dbReference type="PANTHER" id="PTHR39203">
    <property type="entry name" value="CYTOPLASMIC PROTEIN-RELATED"/>
    <property type="match status" value="1"/>
</dbReference>
<accession>A0ABY5KCW7</accession>
<reference evidence="2 3" key="1">
    <citation type="submission" date="2022-07" db="EMBL/GenBank/DDBJ databases">
        <title>Novel species in genus cellulomonas.</title>
        <authorList>
            <person name="Ye L."/>
        </authorList>
    </citation>
    <scope>NUCLEOTIDE SEQUENCE [LARGE SCALE GENOMIC DNA]</scope>
    <source>
        <strain evidence="3">zg-Y908</strain>
    </source>
</reference>
<dbReference type="Gene3D" id="3.10.400.10">
    <property type="entry name" value="Sulfate adenylyltransferase"/>
    <property type="match status" value="1"/>
</dbReference>
<name>A0ABY5KCW7_9CELL</name>
<dbReference type="Proteomes" id="UP001317322">
    <property type="component" value="Chromosome"/>
</dbReference>
<dbReference type="CDD" id="cd06553">
    <property type="entry name" value="ASCH_Ef3133_like"/>
    <property type="match status" value="1"/>
</dbReference>
<evidence type="ECO:0000313" key="2">
    <source>
        <dbReference type="EMBL" id="UUI66248.1"/>
    </source>
</evidence>
<evidence type="ECO:0000313" key="3">
    <source>
        <dbReference type="Proteomes" id="UP001317322"/>
    </source>
</evidence>
<evidence type="ECO:0000259" key="1">
    <source>
        <dbReference type="SMART" id="SM01022"/>
    </source>
</evidence>
<feature type="domain" description="ASCH" evidence="1">
    <location>
        <begin position="53"/>
        <end position="174"/>
    </location>
</feature>